<dbReference type="RefSeq" id="WP_285273352.1">
    <property type="nucleotide sequence ID" value="NZ_JASNVW010000001.1"/>
</dbReference>
<proteinExistence type="predicted"/>
<evidence type="ECO:0000313" key="2">
    <source>
        <dbReference type="Proteomes" id="UP001529235"/>
    </source>
</evidence>
<keyword evidence="2" id="KW-1185">Reference proteome</keyword>
<reference evidence="1 2" key="1">
    <citation type="submission" date="2023-05" db="EMBL/GenBank/DDBJ databases">
        <title>A new hyperthermophilic archaea 'Ignisphaera cupida' sp. nov. and description of the family 'Ignisphaeraceae' fam. nov.</title>
        <authorList>
            <person name="Podosokorskaya O.A."/>
            <person name="Elcheninov A.G."/>
            <person name="Klukina A."/>
            <person name="Merkel A.Y."/>
        </authorList>
    </citation>
    <scope>NUCLEOTIDE SEQUENCE [LARGE SCALE GENOMIC DNA]</scope>
    <source>
        <strain evidence="1 2">4213-co</strain>
    </source>
</reference>
<dbReference type="AlphaFoldDB" id="A0ABD4Z4Z4"/>
<protein>
    <recommendedName>
        <fullName evidence="3">CopG family transcriptional regulator</fullName>
    </recommendedName>
</protein>
<sequence>MQEDLSKKLLEVPSDVLKEIEEYEETMHSRRTSKRRKYPSNEDIVNAIRNVTGGVVNRHNIDLVFDAVKQYLEEQGFDTSALNESRFWRLLSSLVRKNVIRTELE</sequence>
<accession>A0ABD4Z4Z4</accession>
<comment type="caution">
    <text evidence="1">The sequence shown here is derived from an EMBL/GenBank/DDBJ whole genome shotgun (WGS) entry which is preliminary data.</text>
</comment>
<name>A0ABD4Z4Z4_9CREN</name>
<organism evidence="1 2">
    <name type="scientific">Ignisphaera cupida</name>
    <dbReference type="NCBI Taxonomy" id="3050454"/>
    <lineage>
        <taxon>Archaea</taxon>
        <taxon>Thermoproteota</taxon>
        <taxon>Thermoprotei</taxon>
        <taxon>Desulfurococcales</taxon>
        <taxon>Desulfurococcaceae</taxon>
        <taxon>Ignisphaera</taxon>
    </lineage>
</organism>
<evidence type="ECO:0000313" key="1">
    <source>
        <dbReference type="EMBL" id="MDK6028387.1"/>
    </source>
</evidence>
<gene>
    <name evidence="1" type="ORF">QPL79_03295</name>
</gene>
<dbReference type="EMBL" id="JASNVW010000001">
    <property type="protein sequence ID" value="MDK6028387.1"/>
    <property type="molecule type" value="Genomic_DNA"/>
</dbReference>
<dbReference type="Proteomes" id="UP001529235">
    <property type="component" value="Unassembled WGS sequence"/>
</dbReference>
<evidence type="ECO:0008006" key="3">
    <source>
        <dbReference type="Google" id="ProtNLM"/>
    </source>
</evidence>